<sequence>MDASGKSCERRWSVAAHSSACRAVEQLESGHVVTQGRNDAIRLWDVDSQQPVASLPFSHHGFCRMAVVGGRLACPSEPASEVELLDPRSGAEAGRLAAPAELGTVMALAPLPGAAGARLLAVYESGGLLLWDPAQPCRPADRLQVTTETPMCVDAAVDGRGLVGTSGTAVPSFSVGADGRLQAGPPAAITNPGVASVRLRPDGRLAALGCWDGRLRLVSGRRLRLLAALEHHTATVECVQFAPRPVRLWKARALLASGSADGTAALWKVYDDS</sequence>
<dbReference type="Gene3D" id="2.130.10.10">
    <property type="entry name" value="YVTN repeat-like/Quinoprotein amine dehydrogenase"/>
    <property type="match status" value="2"/>
</dbReference>
<keyword evidence="2" id="KW-0677">Repeat</keyword>
<evidence type="ECO:0000256" key="3">
    <source>
        <dbReference type="PROSITE-ProRule" id="PRU00221"/>
    </source>
</evidence>
<dbReference type="OrthoDB" id="7668193at2759"/>
<evidence type="ECO:0000256" key="1">
    <source>
        <dbReference type="ARBA" id="ARBA00022574"/>
    </source>
</evidence>
<dbReference type="Proteomes" id="UP000440578">
    <property type="component" value="Unassembled WGS sequence"/>
</dbReference>
<dbReference type="InterPro" id="IPR011047">
    <property type="entry name" value="Quinoprotein_ADH-like_sf"/>
</dbReference>
<keyword evidence="5" id="KW-1185">Reference proteome</keyword>
<comment type="caution">
    <text evidence="4">The sequence shown here is derived from an EMBL/GenBank/DDBJ whole genome shotgun (WGS) entry which is preliminary data.</text>
</comment>
<dbReference type="AlphaFoldDB" id="A0A6A4V657"/>
<organism evidence="4 5">
    <name type="scientific">Amphibalanus amphitrite</name>
    <name type="common">Striped barnacle</name>
    <name type="synonym">Balanus amphitrite</name>
    <dbReference type="NCBI Taxonomy" id="1232801"/>
    <lineage>
        <taxon>Eukaryota</taxon>
        <taxon>Metazoa</taxon>
        <taxon>Ecdysozoa</taxon>
        <taxon>Arthropoda</taxon>
        <taxon>Crustacea</taxon>
        <taxon>Multicrustacea</taxon>
        <taxon>Cirripedia</taxon>
        <taxon>Thoracica</taxon>
        <taxon>Thoracicalcarea</taxon>
        <taxon>Balanomorpha</taxon>
        <taxon>Balanoidea</taxon>
        <taxon>Balanidae</taxon>
        <taxon>Amphibalaninae</taxon>
        <taxon>Amphibalanus</taxon>
    </lineage>
</organism>
<dbReference type="PANTHER" id="PTHR19854">
    <property type="entry name" value="TRANSDUCIN BETA-LIKE 3"/>
    <property type="match status" value="1"/>
</dbReference>
<dbReference type="PANTHER" id="PTHR19854:SF1">
    <property type="entry name" value="GUANINE NUCLEOTIDE-BINDING PROTEIN SUBUNIT BETA-LIKE PROTEIN 1"/>
    <property type="match status" value="1"/>
</dbReference>
<evidence type="ECO:0000313" key="5">
    <source>
        <dbReference type="Proteomes" id="UP000440578"/>
    </source>
</evidence>
<dbReference type="InterPro" id="IPR015943">
    <property type="entry name" value="WD40/YVTN_repeat-like_dom_sf"/>
</dbReference>
<proteinExistence type="predicted"/>
<accession>A0A6A4V657</accession>
<dbReference type="Pfam" id="PF00400">
    <property type="entry name" value="WD40"/>
    <property type="match status" value="1"/>
</dbReference>
<dbReference type="PROSITE" id="PS50294">
    <property type="entry name" value="WD_REPEATS_REGION"/>
    <property type="match status" value="1"/>
</dbReference>
<dbReference type="InterPro" id="IPR001680">
    <property type="entry name" value="WD40_rpt"/>
</dbReference>
<protein>
    <submittedName>
        <fullName evidence="4">Guanine nucleotide-binding protein subunit beta-like protein 1</fullName>
    </submittedName>
</protein>
<feature type="repeat" description="WD" evidence="3">
    <location>
        <begin position="229"/>
        <end position="273"/>
    </location>
</feature>
<dbReference type="PROSITE" id="PS50082">
    <property type="entry name" value="WD_REPEATS_2"/>
    <property type="match status" value="1"/>
</dbReference>
<reference evidence="4 5" key="1">
    <citation type="submission" date="2019-07" db="EMBL/GenBank/DDBJ databases">
        <title>Draft genome assembly of a fouling barnacle, Amphibalanus amphitrite (Darwin, 1854): The first reference genome for Thecostraca.</title>
        <authorList>
            <person name="Kim W."/>
        </authorList>
    </citation>
    <scope>NUCLEOTIDE SEQUENCE [LARGE SCALE GENOMIC DNA]</scope>
    <source>
        <strain evidence="4">SNU_AA5</strain>
        <tissue evidence="4">Soma without cirri and trophi</tissue>
    </source>
</reference>
<dbReference type="SUPFAM" id="SSF50998">
    <property type="entry name" value="Quinoprotein alcohol dehydrogenase-like"/>
    <property type="match status" value="1"/>
</dbReference>
<name>A0A6A4V657_AMPAM</name>
<evidence type="ECO:0000313" key="4">
    <source>
        <dbReference type="EMBL" id="KAF0287064.1"/>
    </source>
</evidence>
<keyword evidence="1 3" id="KW-0853">WD repeat</keyword>
<dbReference type="SMART" id="SM00320">
    <property type="entry name" value="WD40"/>
    <property type="match status" value="3"/>
</dbReference>
<evidence type="ECO:0000256" key="2">
    <source>
        <dbReference type="ARBA" id="ARBA00022737"/>
    </source>
</evidence>
<dbReference type="EMBL" id="VIIS01002214">
    <property type="protein sequence ID" value="KAF0287064.1"/>
    <property type="molecule type" value="Genomic_DNA"/>
</dbReference>
<gene>
    <name evidence="4" type="primary">GNB1L</name>
    <name evidence="4" type="ORF">FJT64_014471</name>
</gene>